<gene>
    <name evidence="1" type="ORF">TL5118_00734</name>
    <name evidence="2" type="ORF">TL5120_02602</name>
</gene>
<proteinExistence type="predicted"/>
<dbReference type="EMBL" id="CYSC01000034">
    <property type="protein sequence ID" value="CUH72805.1"/>
    <property type="molecule type" value="Genomic_DNA"/>
</dbReference>
<dbReference type="AlphaFoldDB" id="A0A0P1F7X8"/>
<protein>
    <submittedName>
        <fullName evidence="2">Uncharacterized protein</fullName>
    </submittedName>
</protein>
<evidence type="ECO:0000313" key="4">
    <source>
        <dbReference type="Proteomes" id="UP000051887"/>
    </source>
</evidence>
<evidence type="ECO:0000313" key="2">
    <source>
        <dbReference type="EMBL" id="CUH72805.1"/>
    </source>
</evidence>
<reference evidence="1 3" key="2">
    <citation type="submission" date="2015-09" db="EMBL/GenBank/DDBJ databases">
        <authorList>
            <person name="Rodrigo-Torres L."/>
            <person name="Arahal D.R."/>
        </authorList>
    </citation>
    <scope>NUCLEOTIDE SEQUENCE [LARGE SCALE GENOMIC DNA]</scope>
    <source>
        <strain evidence="1 3">CECT 5118</strain>
    </source>
</reference>
<accession>A0A0P1F7X8</accession>
<reference evidence="2 4" key="1">
    <citation type="submission" date="2015-09" db="EMBL/GenBank/DDBJ databases">
        <authorList>
            <consortium name="Swine Surveillance"/>
        </authorList>
    </citation>
    <scope>NUCLEOTIDE SEQUENCE [LARGE SCALE GENOMIC DNA]</scope>
    <source>
        <strain evidence="2 4">5120</strain>
    </source>
</reference>
<evidence type="ECO:0000313" key="3">
    <source>
        <dbReference type="Proteomes" id="UP000051086"/>
    </source>
</evidence>
<dbReference type="Proteomes" id="UP000051086">
    <property type="component" value="Unassembled WGS sequence"/>
</dbReference>
<dbReference type="EMBL" id="CYSB01000009">
    <property type="protein sequence ID" value="CUH64051.1"/>
    <property type="molecule type" value="Genomic_DNA"/>
</dbReference>
<evidence type="ECO:0000313" key="1">
    <source>
        <dbReference type="EMBL" id="CUH64051.1"/>
    </source>
</evidence>
<organism evidence="2 4">
    <name type="scientific">Thalassovita autumnalis</name>
    <dbReference type="NCBI Taxonomy" id="2072972"/>
    <lineage>
        <taxon>Bacteria</taxon>
        <taxon>Pseudomonadati</taxon>
        <taxon>Pseudomonadota</taxon>
        <taxon>Alphaproteobacteria</taxon>
        <taxon>Rhodobacterales</taxon>
        <taxon>Roseobacteraceae</taxon>
        <taxon>Thalassovita</taxon>
    </lineage>
</organism>
<sequence length="209" mass="23191">MERDGTTERVSTEYWNGVIAVDRKTAKSRIEMQVPATAKSLDLSVGGKKYTLPMTMHINGKDFGRGTYIVRPIKRTDVQIGKCRYPAMIVRTTLRMENRADINEEALLSLEAGMLLGNVAMTATWQPKHGVLFDRIEGHEALVLTKNGASWGAVWKLSGEWDYSSQLLTRSSYLEVIQPSDALGSRSSILPVIEAKTLAERLLSTMATS</sequence>
<dbReference type="Proteomes" id="UP000051887">
    <property type="component" value="Unassembled WGS sequence"/>
</dbReference>
<keyword evidence="3" id="KW-1185">Reference proteome</keyword>
<name>A0A0P1F7X8_9RHOB</name>